<dbReference type="EMBL" id="JACPNR010000006">
    <property type="protein sequence ID" value="MBI2678315.1"/>
    <property type="molecule type" value="Genomic_DNA"/>
</dbReference>
<name>A0A932EP03_9BACT</name>
<comment type="caution">
    <text evidence="1">The sequence shown here is derived from an EMBL/GenBank/DDBJ whole genome shotgun (WGS) entry which is preliminary data.</text>
</comment>
<sequence>MSTRPRLKRERIDAETNHADKGFEEVAERIFRDDSPAEPLFAILGEPSEEVA</sequence>
<reference evidence="1" key="1">
    <citation type="submission" date="2020-07" db="EMBL/GenBank/DDBJ databases">
        <title>Huge and variable diversity of episymbiotic CPR bacteria and DPANN archaea in groundwater ecosystems.</title>
        <authorList>
            <person name="He C.Y."/>
            <person name="Keren R."/>
            <person name="Whittaker M."/>
            <person name="Farag I.F."/>
            <person name="Doudna J."/>
            <person name="Cate J.H.D."/>
            <person name="Banfield J.F."/>
        </authorList>
    </citation>
    <scope>NUCLEOTIDE SEQUENCE</scope>
    <source>
        <strain evidence="1">NC_groundwater_580_Pr5_B-0.1um_64_19</strain>
    </source>
</reference>
<evidence type="ECO:0000313" key="2">
    <source>
        <dbReference type="Proteomes" id="UP000779809"/>
    </source>
</evidence>
<protein>
    <submittedName>
        <fullName evidence="1">Uncharacterized protein</fullName>
    </submittedName>
</protein>
<evidence type="ECO:0000313" key="1">
    <source>
        <dbReference type="EMBL" id="MBI2678315.1"/>
    </source>
</evidence>
<dbReference type="AlphaFoldDB" id="A0A932EP03"/>
<dbReference type="Proteomes" id="UP000779809">
    <property type="component" value="Unassembled WGS sequence"/>
</dbReference>
<accession>A0A932EP03</accession>
<gene>
    <name evidence="1" type="ORF">HYX28_06005</name>
</gene>
<organism evidence="1 2">
    <name type="scientific">Candidatus Korobacter versatilis</name>
    <dbReference type="NCBI Taxonomy" id="658062"/>
    <lineage>
        <taxon>Bacteria</taxon>
        <taxon>Pseudomonadati</taxon>
        <taxon>Acidobacteriota</taxon>
        <taxon>Terriglobia</taxon>
        <taxon>Terriglobales</taxon>
        <taxon>Candidatus Korobacteraceae</taxon>
        <taxon>Candidatus Korobacter</taxon>
    </lineage>
</organism>
<proteinExistence type="predicted"/>